<feature type="region of interest" description="Disordered" evidence="1">
    <location>
        <begin position="77"/>
        <end position="118"/>
    </location>
</feature>
<dbReference type="Proteomes" id="UP000515908">
    <property type="component" value="Chromosome 02"/>
</dbReference>
<organism evidence="2 3">
    <name type="scientific">Angomonas deanei</name>
    <dbReference type="NCBI Taxonomy" id="59799"/>
    <lineage>
        <taxon>Eukaryota</taxon>
        <taxon>Discoba</taxon>
        <taxon>Euglenozoa</taxon>
        <taxon>Kinetoplastea</taxon>
        <taxon>Metakinetoplastina</taxon>
        <taxon>Trypanosomatida</taxon>
        <taxon>Trypanosomatidae</taxon>
        <taxon>Strigomonadinae</taxon>
        <taxon>Angomonas</taxon>
    </lineage>
</organism>
<keyword evidence="3" id="KW-1185">Reference proteome</keyword>
<reference evidence="2 3" key="1">
    <citation type="submission" date="2020-08" db="EMBL/GenBank/DDBJ databases">
        <authorList>
            <person name="Newling K."/>
            <person name="Davey J."/>
            <person name="Forrester S."/>
        </authorList>
    </citation>
    <scope>NUCLEOTIDE SEQUENCE [LARGE SCALE GENOMIC DNA]</scope>
    <source>
        <strain evidence="3">Crithidia deanei Carvalho (ATCC PRA-265)</strain>
    </source>
</reference>
<name>A0A7G2C3D5_9TRYP</name>
<proteinExistence type="predicted"/>
<evidence type="ECO:0000313" key="3">
    <source>
        <dbReference type="Proteomes" id="UP000515908"/>
    </source>
</evidence>
<evidence type="ECO:0000313" key="2">
    <source>
        <dbReference type="EMBL" id="CAD2213764.1"/>
    </source>
</evidence>
<protein>
    <submittedName>
        <fullName evidence="2">Uncharacterized protein</fullName>
    </submittedName>
</protein>
<evidence type="ECO:0000256" key="1">
    <source>
        <dbReference type="SAM" id="MobiDB-lite"/>
    </source>
</evidence>
<sequence length="118" mass="13089">MVILSARERRREREEQERQARLEESGRNFRLMYFPGAAAPAMVYEAEQHHTESEGASRVSGMPLQYLPGTAPALGCQAAEEDTASNASGEYGRAEYTTGDGTRAEETEETQEAKVEFV</sequence>
<accession>A0A7G2C3D5</accession>
<dbReference type="AlphaFoldDB" id="A0A7G2C3D5"/>
<dbReference type="EMBL" id="LR877146">
    <property type="protein sequence ID" value="CAD2213764.1"/>
    <property type="molecule type" value="Genomic_DNA"/>
</dbReference>
<dbReference type="VEuPathDB" id="TriTrypDB:ADEAN_000120700"/>
<feature type="region of interest" description="Disordered" evidence="1">
    <location>
        <begin position="1"/>
        <end position="24"/>
    </location>
</feature>
<gene>
    <name evidence="2" type="ORF">ADEAN_000120700</name>
</gene>